<dbReference type="STRING" id="1330018.A0A167H566"/>
<dbReference type="EMBL" id="KV417326">
    <property type="protein sequence ID" value="KZO91245.1"/>
    <property type="molecule type" value="Genomic_DNA"/>
</dbReference>
<dbReference type="AlphaFoldDB" id="A0A167H566"/>
<evidence type="ECO:0000256" key="2">
    <source>
        <dbReference type="ARBA" id="ARBA00038353"/>
    </source>
</evidence>
<sequence length="108" mass="12250">MSVTPITSLQQFQALLNSKKLFVINFWANWRGPCRIQKIVFEKLAAQKDVNEKIEFFSVDIDEQSEIVQEVAVRTVPSYMVFKDGSKIDECTGTYVGKVETMIIQAAA</sequence>
<accession>A0A167H566</accession>
<dbReference type="PANTHER" id="PTHR10438">
    <property type="entry name" value="THIOREDOXIN"/>
    <property type="match status" value="1"/>
</dbReference>
<dbReference type="CDD" id="cd02947">
    <property type="entry name" value="TRX_family"/>
    <property type="match status" value="1"/>
</dbReference>
<keyword evidence="6" id="KW-1185">Reference proteome</keyword>
<keyword evidence="1" id="KW-1015">Disulfide bond</keyword>
<name>A0A167H566_CALVF</name>
<proteinExistence type="inferred from homology"/>
<dbReference type="Proteomes" id="UP000076738">
    <property type="component" value="Unassembled WGS sequence"/>
</dbReference>
<dbReference type="InterPro" id="IPR036249">
    <property type="entry name" value="Thioredoxin-like_sf"/>
</dbReference>
<reference evidence="5 6" key="1">
    <citation type="journal article" date="2016" name="Mol. Biol. Evol.">
        <title>Comparative Genomics of Early-Diverging Mushroom-Forming Fungi Provides Insights into the Origins of Lignocellulose Decay Capabilities.</title>
        <authorList>
            <person name="Nagy L.G."/>
            <person name="Riley R."/>
            <person name="Tritt A."/>
            <person name="Adam C."/>
            <person name="Daum C."/>
            <person name="Floudas D."/>
            <person name="Sun H."/>
            <person name="Yadav J.S."/>
            <person name="Pangilinan J."/>
            <person name="Larsson K.H."/>
            <person name="Matsuura K."/>
            <person name="Barry K."/>
            <person name="Labutti K."/>
            <person name="Kuo R."/>
            <person name="Ohm R.A."/>
            <person name="Bhattacharya S.S."/>
            <person name="Shirouzu T."/>
            <person name="Yoshinaga Y."/>
            <person name="Martin F.M."/>
            <person name="Grigoriev I.V."/>
            <person name="Hibbett D.S."/>
        </authorList>
    </citation>
    <scope>NUCLEOTIDE SEQUENCE [LARGE SCALE GENOMIC DNA]</scope>
    <source>
        <strain evidence="5 6">TUFC12733</strain>
    </source>
</reference>
<dbReference type="Gene3D" id="3.40.30.10">
    <property type="entry name" value="Glutaredoxin"/>
    <property type="match status" value="1"/>
</dbReference>
<protein>
    <recommendedName>
        <fullName evidence="3">Thioredoxin</fullName>
    </recommendedName>
</protein>
<dbReference type="SUPFAM" id="SSF52833">
    <property type="entry name" value="Thioredoxin-like"/>
    <property type="match status" value="1"/>
</dbReference>
<dbReference type="PROSITE" id="PS51352">
    <property type="entry name" value="THIOREDOXIN_2"/>
    <property type="match status" value="1"/>
</dbReference>
<comment type="similarity">
    <text evidence="2">Belongs to the thioredoxin family. Plant H-type subfamily.</text>
</comment>
<evidence type="ECO:0000256" key="3">
    <source>
        <dbReference type="PIRNR" id="PIRNR000077"/>
    </source>
</evidence>
<dbReference type="InterPro" id="IPR050620">
    <property type="entry name" value="Thioredoxin_H-type-like"/>
</dbReference>
<dbReference type="InterPro" id="IPR013766">
    <property type="entry name" value="Thioredoxin_domain"/>
</dbReference>
<dbReference type="PANTHER" id="PTHR10438:SF468">
    <property type="entry name" value="THIOREDOXIN-1-RELATED"/>
    <property type="match status" value="1"/>
</dbReference>
<gene>
    <name evidence="5" type="ORF">CALVIDRAFT_363266</name>
</gene>
<dbReference type="OrthoDB" id="2121326at2759"/>
<evidence type="ECO:0000259" key="4">
    <source>
        <dbReference type="PROSITE" id="PS51352"/>
    </source>
</evidence>
<feature type="domain" description="Thioredoxin" evidence="4">
    <location>
        <begin position="1"/>
        <end position="108"/>
    </location>
</feature>
<evidence type="ECO:0000313" key="6">
    <source>
        <dbReference type="Proteomes" id="UP000076738"/>
    </source>
</evidence>
<organism evidence="5 6">
    <name type="scientific">Calocera viscosa (strain TUFC12733)</name>
    <dbReference type="NCBI Taxonomy" id="1330018"/>
    <lineage>
        <taxon>Eukaryota</taxon>
        <taxon>Fungi</taxon>
        <taxon>Dikarya</taxon>
        <taxon>Basidiomycota</taxon>
        <taxon>Agaricomycotina</taxon>
        <taxon>Dacrymycetes</taxon>
        <taxon>Dacrymycetales</taxon>
        <taxon>Dacrymycetaceae</taxon>
        <taxon>Calocera</taxon>
    </lineage>
</organism>
<dbReference type="Pfam" id="PF00085">
    <property type="entry name" value="Thioredoxin"/>
    <property type="match status" value="1"/>
</dbReference>
<evidence type="ECO:0000313" key="5">
    <source>
        <dbReference type="EMBL" id="KZO91245.1"/>
    </source>
</evidence>
<dbReference type="InterPro" id="IPR005746">
    <property type="entry name" value="Thioredoxin"/>
</dbReference>
<dbReference type="PIRSF" id="PIRSF000077">
    <property type="entry name" value="Thioredoxin"/>
    <property type="match status" value="1"/>
</dbReference>
<evidence type="ECO:0000256" key="1">
    <source>
        <dbReference type="ARBA" id="ARBA00023157"/>
    </source>
</evidence>
<dbReference type="GO" id="GO:0015035">
    <property type="term" value="F:protein-disulfide reductase activity"/>
    <property type="evidence" value="ECO:0007669"/>
    <property type="project" value="InterPro"/>
</dbReference>